<gene>
    <name evidence="2" type="primary">txxe 1134-xynX3</name>
    <name evidence="2" type="ORF">TXXE_08775</name>
</gene>
<protein>
    <submittedName>
        <fullName evidence="2">Exoglucanase xynX Exocellobiohydrolase, S-layer domain protein</fullName>
    </submittedName>
</protein>
<dbReference type="InterPro" id="IPR001119">
    <property type="entry name" value="SLH_dom"/>
</dbReference>
<comment type="caution">
    <text evidence="2">The sequence shown here is derived from an EMBL/GenBank/DDBJ whole genome shotgun (WGS) entry which is preliminary data.</text>
</comment>
<dbReference type="EMBL" id="CAJRAY010000041">
    <property type="protein sequence ID" value="CAG5085485.1"/>
    <property type="molecule type" value="Genomic_DNA"/>
</dbReference>
<dbReference type="Pfam" id="PF00395">
    <property type="entry name" value="SLH"/>
    <property type="match status" value="2"/>
</dbReference>
<dbReference type="Proteomes" id="UP000681526">
    <property type="component" value="Unassembled WGS sequence"/>
</dbReference>
<organism evidence="2 3">
    <name type="scientific">Thermobacillus xylanilyticus</name>
    <dbReference type="NCBI Taxonomy" id="76633"/>
    <lineage>
        <taxon>Bacteria</taxon>
        <taxon>Bacillati</taxon>
        <taxon>Bacillota</taxon>
        <taxon>Bacilli</taxon>
        <taxon>Bacillales</taxon>
        <taxon>Paenibacillaceae</taxon>
        <taxon>Thermobacillus</taxon>
    </lineage>
</organism>
<evidence type="ECO:0000313" key="2">
    <source>
        <dbReference type="EMBL" id="CAG5085485.1"/>
    </source>
</evidence>
<evidence type="ECO:0000313" key="3">
    <source>
        <dbReference type="Proteomes" id="UP000681526"/>
    </source>
</evidence>
<evidence type="ECO:0000259" key="1">
    <source>
        <dbReference type="PROSITE" id="PS51272"/>
    </source>
</evidence>
<feature type="domain" description="SLH" evidence="1">
    <location>
        <begin position="171"/>
        <end position="234"/>
    </location>
</feature>
<feature type="domain" description="SLH" evidence="1">
    <location>
        <begin position="42"/>
        <end position="105"/>
    </location>
</feature>
<keyword evidence="3" id="KW-1185">Reference proteome</keyword>
<accession>A0ABM8V3L8</accession>
<reference evidence="2 3" key="1">
    <citation type="submission" date="2021-04" db="EMBL/GenBank/DDBJ databases">
        <authorList>
            <person name="Rakotoarivonina H."/>
        </authorList>
    </citation>
    <scope>NUCLEOTIDE SEQUENCE [LARGE SCALE GENOMIC DNA]</scope>
    <source>
        <strain evidence="2 3">XE</strain>
    </source>
</reference>
<name>A0ABM8V3L8_THEXY</name>
<proteinExistence type="predicted"/>
<sequence length="327" mass="36054">MLALPINRFEVIGMMNTRRGCRYRLSAAMFAAGLLIWLSFVGSAAAFPDIQGDPNADRIRHLQEEGVVSGDANGRFRPDDRLTYAEGVSMIVKGLKLGLDGIRFVKEPKASDSYDFVLDGKWYSDAFITASFYLDMPRSVKPDLSMTRERFAYHLYRGISSKAGFALPKPKLVIEDAADIAPEYRESVQLLLFAGIAELDKDRRFEPKRAITRSEAAGMVYEASAFLRQLEASGKPAKASDPSPLTDLKLESAPLTGEVNTVTVRATAPHPGYGIRVASIVFDQGKAFLHVEPVMPNPDRIYPQVLTEVSTAVYIGSEYKPVLALPE</sequence>
<dbReference type="PROSITE" id="PS51272">
    <property type="entry name" value="SLH"/>
    <property type="match status" value="2"/>
</dbReference>